<dbReference type="AlphaFoldDB" id="A0AAC8TAK7"/>
<evidence type="ECO:0000256" key="2">
    <source>
        <dbReference type="ARBA" id="ARBA00022448"/>
    </source>
</evidence>
<feature type="signal peptide" evidence="13">
    <location>
        <begin position="1"/>
        <end position="28"/>
    </location>
</feature>
<reference evidence="17 19" key="2">
    <citation type="submission" date="2018-08" db="EMBL/GenBank/DDBJ databases">
        <title>Genomic Encyclopedia of Archaeal and Bacterial Type Strains, Phase II (KMG-II): from individual species to whole genera.</title>
        <authorList>
            <person name="Goeker M."/>
        </authorList>
    </citation>
    <scope>NUCLEOTIDE SEQUENCE [LARGE SCALE GENOMIC DNA]</scope>
    <source>
        <strain evidence="17 19">DSM 2261</strain>
    </source>
</reference>
<keyword evidence="5 13" id="KW-0732">Signal</keyword>
<keyword evidence="6 11" id="KW-0798">TonB box</keyword>
<organism evidence="16 18">
    <name type="scientific">Archangium gephyra</name>
    <dbReference type="NCBI Taxonomy" id="48"/>
    <lineage>
        <taxon>Bacteria</taxon>
        <taxon>Pseudomonadati</taxon>
        <taxon>Myxococcota</taxon>
        <taxon>Myxococcia</taxon>
        <taxon>Myxococcales</taxon>
        <taxon>Cystobacterineae</taxon>
        <taxon>Archangiaceae</taxon>
        <taxon>Archangium</taxon>
    </lineage>
</organism>
<protein>
    <submittedName>
        <fullName evidence="17">Iron complex outermembrane receptor protein/hemoglobin/transferrin/lactoferrin receptor protein</fullName>
    </submittedName>
    <submittedName>
        <fullName evidence="16">Outer membrane vitamin B12 receptor BtuB</fullName>
    </submittedName>
</protein>
<dbReference type="PANTHER" id="PTHR30069:SF29">
    <property type="entry name" value="HEMOGLOBIN AND HEMOGLOBIN-HAPTOGLOBIN-BINDING PROTEIN 1-RELATED"/>
    <property type="match status" value="1"/>
</dbReference>
<feature type="domain" description="TonB-dependent receptor-like beta-barrel" evidence="14">
    <location>
        <begin position="302"/>
        <end position="711"/>
    </location>
</feature>
<evidence type="ECO:0000313" key="17">
    <source>
        <dbReference type="EMBL" id="REG30919.1"/>
    </source>
</evidence>
<evidence type="ECO:0000256" key="12">
    <source>
        <dbReference type="SAM" id="MobiDB-lite"/>
    </source>
</evidence>
<dbReference type="SUPFAM" id="SSF56935">
    <property type="entry name" value="Porins"/>
    <property type="match status" value="1"/>
</dbReference>
<keyword evidence="9 10" id="KW-0998">Cell outer membrane</keyword>
<dbReference type="GO" id="GO:0009279">
    <property type="term" value="C:cell outer membrane"/>
    <property type="evidence" value="ECO:0007669"/>
    <property type="project" value="UniProtKB-SubCell"/>
</dbReference>
<reference evidence="16 18" key="1">
    <citation type="submission" date="2015-05" db="EMBL/GenBank/DDBJ databases">
        <title>Genome assembly of Archangium gephyra DSM 2261.</title>
        <authorList>
            <person name="Sharma G."/>
            <person name="Subramanian S."/>
        </authorList>
    </citation>
    <scope>NUCLEOTIDE SEQUENCE [LARGE SCALE GENOMIC DNA]</scope>
    <source>
        <strain evidence="16 18">DSM 2261</strain>
    </source>
</reference>
<evidence type="ECO:0000256" key="11">
    <source>
        <dbReference type="RuleBase" id="RU003357"/>
    </source>
</evidence>
<dbReference type="InterPro" id="IPR039426">
    <property type="entry name" value="TonB-dep_rcpt-like"/>
</dbReference>
<keyword evidence="7 10" id="KW-0472">Membrane</keyword>
<dbReference type="RefSeq" id="WP_082174916.1">
    <property type="nucleotide sequence ID" value="NZ_CP011509.1"/>
</dbReference>
<feature type="chain" id="PRO_5042217851" evidence="13">
    <location>
        <begin position="29"/>
        <end position="738"/>
    </location>
</feature>
<sequence length="738" mass="79516">MSQPPRARRALLWSCSLSLLCHALPAGAQEQPPAETPPAEAPSSPEAPAARPDPSRAAAGETLVQSTSIPKPLMPASRVGSEVTAEELSRRPARSTPEALLEEEGIFVQRTNHAGGHPIIRGLLGHQVLVLVDGVRLNNAVTRAGPNQYLNTVDPFLVERLELVRGPSSVLYGSDAIGGVVNVLTLTPRFSSEGKPRFPASFRAQAGSADMSLQGSLRLGVELPDTAAVGVVTGRDFNDLRGGADIGVQRYTGYTEYDAAVKARQRLSPGAILMVQYQAARQSDAPRTDRSVPGDFRVFSLQERDFLHGQLTLSGAGPFHRVRVDASALRQSERTDRFRIARDRIEREDANVWTLGLRAEGERGLSWNNASLRVGADVFHDKVTGGATRGAILVPGAFETRPELARYPGSPTALATGLFGLFQMDLGTSATGHVGARAQLNRTHLPADNRLELQFPGSPVLPATDALALGAAGELGFQQRASEDVTLFANLGSGFRAPNVDDYLRLGAEGPGFVLPARDLVPEFSYTGEVGGRFQRGDVARVQAVYAYTFIDNLVTAVPTEFNGEQYTPDGLRYLARTNADNAQVHAVELSGQVKPVRSLTLLAQAAWVFSSQKRLDPLEPAAPPQTEPFNKSPPLNGLVRATWEPVDFAFVEGVFQWAAKQERLSAADREDIRMCPESPGCQGTPGWAAVHLRAGARWRWFTTTLELRNLTDASYRFHASGVDAPGRSVTLALEGSL</sequence>
<dbReference type="Gene3D" id="2.40.170.20">
    <property type="entry name" value="TonB-dependent receptor, beta-barrel domain"/>
    <property type="match status" value="1"/>
</dbReference>
<comment type="similarity">
    <text evidence="10 11">Belongs to the TonB-dependent receptor family.</text>
</comment>
<evidence type="ECO:0000256" key="13">
    <source>
        <dbReference type="SAM" id="SignalP"/>
    </source>
</evidence>
<evidence type="ECO:0000259" key="15">
    <source>
        <dbReference type="Pfam" id="PF07715"/>
    </source>
</evidence>
<dbReference type="InterPro" id="IPR000531">
    <property type="entry name" value="Beta-barrel_TonB"/>
</dbReference>
<keyword evidence="19" id="KW-1185">Reference proteome</keyword>
<feature type="compositionally biased region" description="Low complexity" evidence="12">
    <location>
        <begin position="41"/>
        <end position="59"/>
    </location>
</feature>
<evidence type="ECO:0000256" key="7">
    <source>
        <dbReference type="ARBA" id="ARBA00023136"/>
    </source>
</evidence>
<dbReference type="PANTHER" id="PTHR30069">
    <property type="entry name" value="TONB-DEPENDENT OUTER MEMBRANE RECEPTOR"/>
    <property type="match status" value="1"/>
</dbReference>
<accession>A0AAC8TAK7</accession>
<evidence type="ECO:0000313" key="16">
    <source>
        <dbReference type="EMBL" id="AKI99009.1"/>
    </source>
</evidence>
<gene>
    <name evidence="16" type="ORF">AA314_00636</name>
    <name evidence="17" type="ORF">ATI61_106389</name>
</gene>
<evidence type="ECO:0000256" key="8">
    <source>
        <dbReference type="ARBA" id="ARBA00023170"/>
    </source>
</evidence>
<comment type="subcellular location">
    <subcellularLocation>
        <location evidence="1 10">Cell outer membrane</location>
        <topology evidence="1 10">Multi-pass membrane protein</topology>
    </subcellularLocation>
</comment>
<evidence type="ECO:0000259" key="14">
    <source>
        <dbReference type="Pfam" id="PF00593"/>
    </source>
</evidence>
<keyword evidence="3 10" id="KW-1134">Transmembrane beta strand</keyword>
<evidence type="ECO:0000313" key="18">
    <source>
        <dbReference type="Proteomes" id="UP000035579"/>
    </source>
</evidence>
<evidence type="ECO:0000256" key="6">
    <source>
        <dbReference type="ARBA" id="ARBA00023077"/>
    </source>
</evidence>
<dbReference type="Gene3D" id="2.170.130.10">
    <property type="entry name" value="TonB-dependent receptor, plug domain"/>
    <property type="match status" value="1"/>
</dbReference>
<dbReference type="Pfam" id="PF00593">
    <property type="entry name" value="TonB_dep_Rec_b-barrel"/>
    <property type="match status" value="1"/>
</dbReference>
<dbReference type="PROSITE" id="PS52016">
    <property type="entry name" value="TONB_DEPENDENT_REC_3"/>
    <property type="match status" value="1"/>
</dbReference>
<keyword evidence="4 10" id="KW-0812">Transmembrane</keyword>
<feature type="domain" description="TonB-dependent receptor plug" evidence="15">
    <location>
        <begin position="81"/>
        <end position="180"/>
    </location>
</feature>
<evidence type="ECO:0000256" key="5">
    <source>
        <dbReference type="ARBA" id="ARBA00022729"/>
    </source>
</evidence>
<evidence type="ECO:0000256" key="4">
    <source>
        <dbReference type="ARBA" id="ARBA00022692"/>
    </source>
</evidence>
<dbReference type="Proteomes" id="UP000256345">
    <property type="component" value="Unassembled WGS sequence"/>
</dbReference>
<dbReference type="EMBL" id="QUMU01000006">
    <property type="protein sequence ID" value="REG30919.1"/>
    <property type="molecule type" value="Genomic_DNA"/>
</dbReference>
<dbReference type="InterPro" id="IPR036942">
    <property type="entry name" value="Beta-barrel_TonB_sf"/>
</dbReference>
<dbReference type="EMBL" id="CP011509">
    <property type="protein sequence ID" value="AKI99009.1"/>
    <property type="molecule type" value="Genomic_DNA"/>
</dbReference>
<evidence type="ECO:0000256" key="1">
    <source>
        <dbReference type="ARBA" id="ARBA00004571"/>
    </source>
</evidence>
<dbReference type="GO" id="GO:0015344">
    <property type="term" value="F:siderophore uptake transmembrane transporter activity"/>
    <property type="evidence" value="ECO:0007669"/>
    <property type="project" value="TreeGrafter"/>
</dbReference>
<feature type="region of interest" description="Disordered" evidence="12">
    <location>
        <begin position="27"/>
        <end position="96"/>
    </location>
</feature>
<proteinExistence type="inferred from homology"/>
<name>A0AAC8TAK7_9BACT</name>
<evidence type="ECO:0000313" key="19">
    <source>
        <dbReference type="Proteomes" id="UP000256345"/>
    </source>
</evidence>
<dbReference type="InterPro" id="IPR012910">
    <property type="entry name" value="Plug_dom"/>
</dbReference>
<dbReference type="Pfam" id="PF07715">
    <property type="entry name" value="Plug"/>
    <property type="match status" value="1"/>
</dbReference>
<dbReference type="GO" id="GO:0044718">
    <property type="term" value="P:siderophore transmembrane transport"/>
    <property type="evidence" value="ECO:0007669"/>
    <property type="project" value="TreeGrafter"/>
</dbReference>
<dbReference type="Proteomes" id="UP000035579">
    <property type="component" value="Chromosome"/>
</dbReference>
<dbReference type="KEGG" id="age:AA314_00636"/>
<evidence type="ECO:0000256" key="10">
    <source>
        <dbReference type="PROSITE-ProRule" id="PRU01360"/>
    </source>
</evidence>
<keyword evidence="2 10" id="KW-0813">Transport</keyword>
<evidence type="ECO:0000256" key="9">
    <source>
        <dbReference type="ARBA" id="ARBA00023237"/>
    </source>
</evidence>
<evidence type="ECO:0000256" key="3">
    <source>
        <dbReference type="ARBA" id="ARBA00022452"/>
    </source>
</evidence>
<dbReference type="InterPro" id="IPR037066">
    <property type="entry name" value="Plug_dom_sf"/>
</dbReference>
<keyword evidence="8 16" id="KW-0675">Receptor</keyword>